<dbReference type="eggNOG" id="ENOG502S3TP">
    <property type="taxonomic scope" value="Eukaryota"/>
</dbReference>
<dbReference type="GeneID" id="18869739"/>
<dbReference type="OrthoDB" id="10249111at2759"/>
<dbReference type="AlphaFoldDB" id="G3AI41"/>
<accession>G3AI41</accession>
<dbReference type="InParanoid" id="G3AI41"/>
<gene>
    <name evidence="2" type="ORF">SPAPADRAFT_133325</name>
</gene>
<keyword evidence="1" id="KW-0812">Transmembrane</keyword>
<reference evidence="2 3" key="1">
    <citation type="journal article" date="2011" name="Proc. Natl. Acad. Sci. U.S.A.">
        <title>Comparative genomics of xylose-fermenting fungi for enhanced biofuel production.</title>
        <authorList>
            <person name="Wohlbach D.J."/>
            <person name="Kuo A."/>
            <person name="Sato T.K."/>
            <person name="Potts K.M."/>
            <person name="Salamov A.A."/>
            <person name="LaButti K.M."/>
            <person name="Sun H."/>
            <person name="Clum A."/>
            <person name="Pangilinan J.L."/>
            <person name="Lindquist E.A."/>
            <person name="Lucas S."/>
            <person name="Lapidus A."/>
            <person name="Jin M."/>
            <person name="Gunawan C."/>
            <person name="Balan V."/>
            <person name="Dale B.E."/>
            <person name="Jeffries T.W."/>
            <person name="Zinkel R."/>
            <person name="Barry K.W."/>
            <person name="Grigoriev I.V."/>
            <person name="Gasch A.P."/>
        </authorList>
    </citation>
    <scope>NUCLEOTIDE SEQUENCE [LARGE SCALE GENOMIC DNA]</scope>
    <source>
        <strain evidence="3">NRRL Y-27907 / 11-Y1</strain>
    </source>
</reference>
<dbReference type="EMBL" id="GL996500">
    <property type="protein sequence ID" value="EGW34356.1"/>
    <property type="molecule type" value="Genomic_DNA"/>
</dbReference>
<dbReference type="OMA" id="DYARHDE"/>
<dbReference type="Proteomes" id="UP000000709">
    <property type="component" value="Unassembled WGS sequence"/>
</dbReference>
<keyword evidence="1" id="KW-0472">Membrane</keyword>
<name>G3AI41_SPAPN</name>
<evidence type="ECO:0000256" key="1">
    <source>
        <dbReference type="SAM" id="Phobius"/>
    </source>
</evidence>
<sequence>MTDTIDVSVQETEVKIDLKKDERFHMYPKDRIYALVVTSAIVGAGVGFYDGIKLASLRYLIENGHRLPTTVGGWYFYHKKKNYVMLVSGVKSGAYSSLKYSAVIGCFFGLEYLLDWSRNSIDFINTTCAAAVLTSTYVATHQLSARQSKKLIFRGTAMGLGLGLMQDFLISQRRGRIWYLEKLGFNSQPKLQA</sequence>
<dbReference type="STRING" id="619300.G3AI41"/>
<proteinExistence type="predicted"/>
<dbReference type="KEGG" id="spaa:SPAPADRAFT_133325"/>
<keyword evidence="1" id="KW-1133">Transmembrane helix</keyword>
<evidence type="ECO:0000313" key="2">
    <source>
        <dbReference type="EMBL" id="EGW34356.1"/>
    </source>
</evidence>
<evidence type="ECO:0000313" key="3">
    <source>
        <dbReference type="Proteomes" id="UP000000709"/>
    </source>
</evidence>
<organism evidence="3">
    <name type="scientific">Spathaspora passalidarum (strain NRRL Y-27907 / 11-Y1)</name>
    <dbReference type="NCBI Taxonomy" id="619300"/>
    <lineage>
        <taxon>Eukaryota</taxon>
        <taxon>Fungi</taxon>
        <taxon>Dikarya</taxon>
        <taxon>Ascomycota</taxon>
        <taxon>Saccharomycotina</taxon>
        <taxon>Pichiomycetes</taxon>
        <taxon>Debaryomycetaceae</taxon>
        <taxon>Spathaspora</taxon>
    </lineage>
</organism>
<dbReference type="PANTHER" id="PTHR37852">
    <property type="entry name" value="YALI0B21208P"/>
    <property type="match status" value="1"/>
</dbReference>
<feature type="transmembrane region" description="Helical" evidence="1">
    <location>
        <begin position="32"/>
        <end position="49"/>
    </location>
</feature>
<keyword evidence="3" id="KW-1185">Reference proteome</keyword>
<dbReference type="RefSeq" id="XP_007373940.1">
    <property type="nucleotide sequence ID" value="XM_007373878.1"/>
</dbReference>
<dbReference type="PANTHER" id="PTHR37852:SF1">
    <property type="entry name" value="HIG1 DOMAIN-CONTAINING PROTEIN"/>
    <property type="match status" value="1"/>
</dbReference>
<protein>
    <submittedName>
        <fullName evidence="2">Uncharacterized protein</fullName>
    </submittedName>
</protein>
<dbReference type="HOGENOM" id="CLU_085417_0_2_1"/>